<name>A0ABT8M9A0_9EURY</name>
<accession>A0ABT8M9A0</accession>
<dbReference type="Pfam" id="PF00924">
    <property type="entry name" value="MS_channel_2nd"/>
    <property type="match status" value="1"/>
</dbReference>
<gene>
    <name evidence="11" type="ORF">FGU65_06290</name>
</gene>
<comment type="similarity">
    <text evidence="2">Belongs to the MscS (TC 1.A.23) family.</text>
</comment>
<evidence type="ECO:0000256" key="4">
    <source>
        <dbReference type="ARBA" id="ARBA00022692"/>
    </source>
</evidence>
<evidence type="ECO:0000313" key="11">
    <source>
        <dbReference type="EMBL" id="MDN7024500.1"/>
    </source>
</evidence>
<dbReference type="SUPFAM" id="SSF50182">
    <property type="entry name" value="Sm-like ribonucleoproteins"/>
    <property type="match status" value="1"/>
</dbReference>
<keyword evidence="3" id="KW-1003">Cell membrane</keyword>
<dbReference type="InterPro" id="IPR010920">
    <property type="entry name" value="LSM_dom_sf"/>
</dbReference>
<feature type="domain" description="Mechanosensitive ion channel MscS" evidence="8">
    <location>
        <begin position="173"/>
        <end position="239"/>
    </location>
</feature>
<feature type="domain" description="Mechanosensitive ion channel transmembrane helices 2/3" evidence="10">
    <location>
        <begin position="134"/>
        <end position="172"/>
    </location>
</feature>
<evidence type="ECO:0000256" key="6">
    <source>
        <dbReference type="ARBA" id="ARBA00023136"/>
    </source>
</evidence>
<keyword evidence="5 7" id="KW-1133">Transmembrane helix</keyword>
<dbReference type="Pfam" id="PF21082">
    <property type="entry name" value="MS_channel_3rd"/>
    <property type="match status" value="1"/>
</dbReference>
<feature type="domain" description="Mechanosensitive ion channel MscS C-terminal" evidence="9">
    <location>
        <begin position="247"/>
        <end position="334"/>
    </location>
</feature>
<dbReference type="PANTHER" id="PTHR30221">
    <property type="entry name" value="SMALL-CONDUCTANCE MECHANOSENSITIVE CHANNEL"/>
    <property type="match status" value="1"/>
</dbReference>
<dbReference type="InterPro" id="IPR049142">
    <property type="entry name" value="MS_channel_1st"/>
</dbReference>
<keyword evidence="6 7" id="KW-0472">Membrane</keyword>
<dbReference type="InterPro" id="IPR045275">
    <property type="entry name" value="MscS_archaea/bacteria_type"/>
</dbReference>
<evidence type="ECO:0000259" key="10">
    <source>
        <dbReference type="Pfam" id="PF21088"/>
    </source>
</evidence>
<feature type="transmembrane region" description="Helical" evidence="7">
    <location>
        <begin position="88"/>
        <end position="110"/>
    </location>
</feature>
<evidence type="ECO:0000259" key="9">
    <source>
        <dbReference type="Pfam" id="PF21082"/>
    </source>
</evidence>
<dbReference type="InterPro" id="IPR023408">
    <property type="entry name" value="MscS_beta-dom_sf"/>
</dbReference>
<organism evidence="11 12">
    <name type="scientific">Methanoculleus frigidifontis</name>
    <dbReference type="NCBI Taxonomy" id="2584085"/>
    <lineage>
        <taxon>Archaea</taxon>
        <taxon>Methanobacteriati</taxon>
        <taxon>Methanobacteriota</taxon>
        <taxon>Stenosarchaea group</taxon>
        <taxon>Methanomicrobia</taxon>
        <taxon>Methanomicrobiales</taxon>
        <taxon>Methanomicrobiaceae</taxon>
        <taxon>Methanoculleus</taxon>
    </lineage>
</organism>
<comment type="subcellular location">
    <subcellularLocation>
        <location evidence="1">Cell membrane</location>
        <topology evidence="1">Multi-pass membrane protein</topology>
    </subcellularLocation>
</comment>
<protein>
    <submittedName>
        <fullName evidence="11">Mechanosensitive ion channel family protein</fullName>
    </submittedName>
</protein>
<feature type="transmembrane region" description="Helical" evidence="7">
    <location>
        <begin position="131"/>
        <end position="149"/>
    </location>
</feature>
<dbReference type="Proteomes" id="UP001168338">
    <property type="component" value="Unassembled WGS sequence"/>
</dbReference>
<dbReference type="Gene3D" id="2.30.30.60">
    <property type="match status" value="1"/>
</dbReference>
<dbReference type="SUPFAM" id="SSF82689">
    <property type="entry name" value="Mechanosensitive channel protein MscS (YggB), C-terminal domain"/>
    <property type="match status" value="1"/>
</dbReference>
<dbReference type="InterPro" id="IPR006685">
    <property type="entry name" value="MscS_channel_2nd"/>
</dbReference>
<dbReference type="InterPro" id="IPR049278">
    <property type="entry name" value="MS_channel_C"/>
</dbReference>
<dbReference type="Gene3D" id="3.30.70.100">
    <property type="match status" value="1"/>
</dbReference>
<reference evidence="11" key="1">
    <citation type="submission" date="2019-05" db="EMBL/GenBank/DDBJ databases">
        <title>Methanoculleus sp. FWC-SCC1, a methanogenic archaeon isolated from deep marine cold seep.</title>
        <authorList>
            <person name="Chen Y.-W."/>
            <person name="Chen S.-C."/>
            <person name="Teng N.-H."/>
            <person name="Lai M.-C."/>
        </authorList>
    </citation>
    <scope>NUCLEOTIDE SEQUENCE</scope>
    <source>
        <strain evidence="11">FWC-SCC1</strain>
    </source>
</reference>
<dbReference type="Gene3D" id="1.10.287.1260">
    <property type="match status" value="1"/>
</dbReference>
<sequence>MDGLIYGIAIIVAGIAGAFVAHEIFRWLQRRADLTESKIDDILLLSLDRPVSIGIVLGSVWVAVNTYISPADLLGDYAWLLSSQYFTAGVILIGAWVVSTFSYSFINLYGRWMASKTETDMDDRIIELLEVAAKYIVWFIAFLMVLNTLEIDITPLIAGAGIAGLAVALAAQDIVSNFFGGALILVDKPFRVGDRIKIDGYLGDVVSIGPRSTRIKTLDYQLVTLPNSKISGSAITNYAMPDVKLKIKIPVSVAYGSDVARVKEILREIGGEAASRSEYVLDDPAPSVYFLEFGASSLNFMLVLWARAFHMAWDVQDFVNTRIDECFSAEGIEIPFPQMDLHLRDLPVPPGKAGAEVLPVTDSSMPSFQAEK</sequence>
<keyword evidence="12" id="KW-1185">Reference proteome</keyword>
<comment type="caution">
    <text evidence="11">The sequence shown here is derived from an EMBL/GenBank/DDBJ whole genome shotgun (WGS) entry which is preliminary data.</text>
</comment>
<feature type="transmembrane region" description="Helical" evidence="7">
    <location>
        <begin position="49"/>
        <end position="68"/>
    </location>
</feature>
<evidence type="ECO:0000256" key="1">
    <source>
        <dbReference type="ARBA" id="ARBA00004651"/>
    </source>
</evidence>
<keyword evidence="4 7" id="KW-0812">Transmembrane</keyword>
<dbReference type="RefSeq" id="WP_301663603.1">
    <property type="nucleotide sequence ID" value="NZ_VCYH01000003.1"/>
</dbReference>
<evidence type="ECO:0000256" key="7">
    <source>
        <dbReference type="SAM" id="Phobius"/>
    </source>
</evidence>
<evidence type="ECO:0000313" key="12">
    <source>
        <dbReference type="Proteomes" id="UP001168338"/>
    </source>
</evidence>
<dbReference type="PANTHER" id="PTHR30221:SF1">
    <property type="entry name" value="SMALL-CONDUCTANCE MECHANOSENSITIVE CHANNEL"/>
    <property type="match status" value="1"/>
</dbReference>
<evidence type="ECO:0000256" key="3">
    <source>
        <dbReference type="ARBA" id="ARBA00022475"/>
    </source>
</evidence>
<evidence type="ECO:0000256" key="5">
    <source>
        <dbReference type="ARBA" id="ARBA00022989"/>
    </source>
</evidence>
<proteinExistence type="inferred from homology"/>
<evidence type="ECO:0000259" key="8">
    <source>
        <dbReference type="Pfam" id="PF00924"/>
    </source>
</evidence>
<dbReference type="InterPro" id="IPR011014">
    <property type="entry name" value="MscS_channel_TM-2"/>
</dbReference>
<dbReference type="EMBL" id="VCYH01000003">
    <property type="protein sequence ID" value="MDN7024500.1"/>
    <property type="molecule type" value="Genomic_DNA"/>
</dbReference>
<dbReference type="InterPro" id="IPR011066">
    <property type="entry name" value="MscS_channel_C_sf"/>
</dbReference>
<feature type="transmembrane region" description="Helical" evidence="7">
    <location>
        <begin position="6"/>
        <end position="28"/>
    </location>
</feature>
<dbReference type="Pfam" id="PF21088">
    <property type="entry name" value="MS_channel_1st"/>
    <property type="match status" value="1"/>
</dbReference>
<dbReference type="SUPFAM" id="SSF82861">
    <property type="entry name" value="Mechanosensitive channel protein MscS (YggB), transmembrane region"/>
    <property type="match status" value="1"/>
</dbReference>
<evidence type="ECO:0000256" key="2">
    <source>
        <dbReference type="ARBA" id="ARBA00008017"/>
    </source>
</evidence>
<feature type="transmembrane region" description="Helical" evidence="7">
    <location>
        <begin position="161"/>
        <end position="186"/>
    </location>
</feature>